<feature type="non-terminal residue" evidence="1">
    <location>
        <position position="56"/>
    </location>
</feature>
<dbReference type="AlphaFoldDB" id="A0A9N9JG56"/>
<dbReference type="OrthoDB" id="2458415at2759"/>
<reference evidence="1" key="1">
    <citation type="submission" date="2021-06" db="EMBL/GenBank/DDBJ databases">
        <authorList>
            <person name="Kallberg Y."/>
            <person name="Tangrot J."/>
            <person name="Rosling A."/>
        </authorList>
    </citation>
    <scope>NUCLEOTIDE SEQUENCE</scope>
    <source>
        <strain evidence="1">IN212</strain>
    </source>
</reference>
<dbReference type="EMBL" id="CAJVPZ010048703">
    <property type="protein sequence ID" value="CAG8774594.1"/>
    <property type="molecule type" value="Genomic_DNA"/>
</dbReference>
<accession>A0A9N9JG56</accession>
<evidence type="ECO:0000313" key="2">
    <source>
        <dbReference type="Proteomes" id="UP000789396"/>
    </source>
</evidence>
<sequence length="56" mass="5605">VKPDTQSCGPGELCQLTPGSDDCKPGVICVNGVCQQTLDSGCVVGGSKHNCGIGEL</sequence>
<comment type="caution">
    <text evidence="1">The sequence shown here is derived from an EMBL/GenBank/DDBJ whole genome shotgun (WGS) entry which is preliminary data.</text>
</comment>
<protein>
    <submittedName>
        <fullName evidence="1">15276_t:CDS:1</fullName>
    </submittedName>
</protein>
<dbReference type="Proteomes" id="UP000789396">
    <property type="component" value="Unassembled WGS sequence"/>
</dbReference>
<gene>
    <name evidence="1" type="ORF">RFULGI_LOCUS15327</name>
</gene>
<name>A0A9N9JG56_9GLOM</name>
<proteinExistence type="predicted"/>
<feature type="non-terminal residue" evidence="1">
    <location>
        <position position="1"/>
    </location>
</feature>
<keyword evidence="2" id="KW-1185">Reference proteome</keyword>
<organism evidence="1 2">
    <name type="scientific">Racocetra fulgida</name>
    <dbReference type="NCBI Taxonomy" id="60492"/>
    <lineage>
        <taxon>Eukaryota</taxon>
        <taxon>Fungi</taxon>
        <taxon>Fungi incertae sedis</taxon>
        <taxon>Mucoromycota</taxon>
        <taxon>Glomeromycotina</taxon>
        <taxon>Glomeromycetes</taxon>
        <taxon>Diversisporales</taxon>
        <taxon>Gigasporaceae</taxon>
        <taxon>Racocetra</taxon>
    </lineage>
</organism>
<evidence type="ECO:0000313" key="1">
    <source>
        <dbReference type="EMBL" id="CAG8774594.1"/>
    </source>
</evidence>